<dbReference type="Proteomes" id="UP001054837">
    <property type="component" value="Unassembled WGS sequence"/>
</dbReference>
<dbReference type="InterPro" id="IPR043128">
    <property type="entry name" value="Rev_trsase/Diguanyl_cyclase"/>
</dbReference>
<dbReference type="AlphaFoldDB" id="A0AAV4RUV1"/>
<dbReference type="CDD" id="cd01650">
    <property type="entry name" value="RT_nLTR_like"/>
    <property type="match status" value="1"/>
</dbReference>
<feature type="region of interest" description="Disordered" evidence="2">
    <location>
        <begin position="42"/>
        <end position="93"/>
    </location>
</feature>
<feature type="compositionally biased region" description="Polar residues" evidence="2">
    <location>
        <begin position="77"/>
        <end position="93"/>
    </location>
</feature>
<evidence type="ECO:0000256" key="1">
    <source>
        <dbReference type="PROSITE-ProRule" id="PRU00042"/>
    </source>
</evidence>
<comment type="caution">
    <text evidence="4">The sequence shown here is derived from an EMBL/GenBank/DDBJ whole genome shotgun (WGS) entry which is preliminary data.</text>
</comment>
<dbReference type="PROSITE" id="PS50157">
    <property type="entry name" value="ZINC_FINGER_C2H2_2"/>
    <property type="match status" value="1"/>
</dbReference>
<feature type="compositionally biased region" description="Low complexity" evidence="2">
    <location>
        <begin position="67"/>
        <end position="76"/>
    </location>
</feature>
<dbReference type="SUPFAM" id="SSF56672">
    <property type="entry name" value="DNA/RNA polymerases"/>
    <property type="match status" value="1"/>
</dbReference>
<dbReference type="PROSITE" id="PS00028">
    <property type="entry name" value="ZINC_FINGER_C2H2_1"/>
    <property type="match status" value="1"/>
</dbReference>
<feature type="region of interest" description="Disordered" evidence="2">
    <location>
        <begin position="130"/>
        <end position="157"/>
    </location>
</feature>
<dbReference type="PANTHER" id="PTHR47027:SF20">
    <property type="entry name" value="REVERSE TRANSCRIPTASE-LIKE PROTEIN WITH RNA-DIRECTED DNA POLYMERASE DOMAIN"/>
    <property type="match status" value="1"/>
</dbReference>
<dbReference type="GO" id="GO:0008270">
    <property type="term" value="F:zinc ion binding"/>
    <property type="evidence" value="ECO:0007669"/>
    <property type="project" value="UniProtKB-KW"/>
</dbReference>
<dbReference type="SMART" id="SM00355">
    <property type="entry name" value="ZnF_C2H2"/>
    <property type="match status" value="3"/>
</dbReference>
<dbReference type="InterPro" id="IPR013087">
    <property type="entry name" value="Znf_C2H2_type"/>
</dbReference>
<proteinExistence type="predicted"/>
<evidence type="ECO:0000256" key="2">
    <source>
        <dbReference type="SAM" id="MobiDB-lite"/>
    </source>
</evidence>
<dbReference type="GO" id="GO:0071897">
    <property type="term" value="P:DNA biosynthetic process"/>
    <property type="evidence" value="ECO:0007669"/>
    <property type="project" value="UniProtKB-ARBA"/>
</dbReference>
<evidence type="ECO:0000313" key="4">
    <source>
        <dbReference type="EMBL" id="GIY24080.1"/>
    </source>
</evidence>
<dbReference type="InterPro" id="IPR000477">
    <property type="entry name" value="RT_dom"/>
</dbReference>
<keyword evidence="1" id="KW-0863">Zinc-finger</keyword>
<dbReference type="EMBL" id="BPLQ01006635">
    <property type="protein sequence ID" value="GIY24080.1"/>
    <property type="molecule type" value="Genomic_DNA"/>
</dbReference>
<keyword evidence="5" id="KW-1185">Reference proteome</keyword>
<protein>
    <submittedName>
        <fullName evidence="4">Retrovirus-related Pol polyprotein from type-2 retrotransposable element R2DM</fullName>
    </submittedName>
</protein>
<dbReference type="InterPro" id="IPR043502">
    <property type="entry name" value="DNA/RNA_pol_sf"/>
</dbReference>
<keyword evidence="1" id="KW-0862">Zinc</keyword>
<organism evidence="4 5">
    <name type="scientific">Caerostris darwini</name>
    <dbReference type="NCBI Taxonomy" id="1538125"/>
    <lineage>
        <taxon>Eukaryota</taxon>
        <taxon>Metazoa</taxon>
        <taxon>Ecdysozoa</taxon>
        <taxon>Arthropoda</taxon>
        <taxon>Chelicerata</taxon>
        <taxon>Arachnida</taxon>
        <taxon>Araneae</taxon>
        <taxon>Araneomorphae</taxon>
        <taxon>Entelegynae</taxon>
        <taxon>Araneoidea</taxon>
        <taxon>Araneidae</taxon>
        <taxon>Caerostris</taxon>
    </lineage>
</organism>
<gene>
    <name evidence="4" type="primary">pol</name>
    <name evidence="4" type="ORF">CDAR_617741</name>
</gene>
<name>A0AAV4RUV1_9ARAC</name>
<dbReference type="PANTHER" id="PTHR47027">
    <property type="entry name" value="REVERSE TRANSCRIPTASE DOMAIN-CONTAINING PROTEIN"/>
    <property type="match status" value="1"/>
</dbReference>
<reference evidence="4 5" key="1">
    <citation type="submission" date="2021-06" db="EMBL/GenBank/DDBJ databases">
        <title>Caerostris darwini draft genome.</title>
        <authorList>
            <person name="Kono N."/>
            <person name="Arakawa K."/>
        </authorList>
    </citation>
    <scope>NUCLEOTIDE SEQUENCE [LARGE SCALE GENOMIC DNA]</scope>
</reference>
<feature type="compositionally biased region" description="Polar residues" evidence="2">
    <location>
        <begin position="132"/>
        <end position="157"/>
    </location>
</feature>
<feature type="domain" description="C2H2-type" evidence="3">
    <location>
        <begin position="1"/>
        <end position="27"/>
    </location>
</feature>
<evidence type="ECO:0000259" key="3">
    <source>
        <dbReference type="PROSITE" id="PS50157"/>
    </source>
</evidence>
<sequence length="421" mass="46086">MCEHCDFSFRTRKSRDEHHVVHELEREFNVLHGLVGNISASDFGDFQLPKPPSRLPRGVSTRHESTDPSTPSGPSSNQSQPRPATNFDHPSSAATVPSPHIVCEFCDQSSFPTRKALKYHLFRLHGQPMRKASQQPHSFTPSQDQGSTSLASAISTSPPVVRHDAKIELTFPINGKIACPESGCNASFVSSMWNTMKGSLIKHLRFVHRISIAVCEFKCDIGHLDIQGKPREHPCFAVHAQKGFTPFDGVMEHNFVLQRRMEHARASKTNICLAFLDISNAFGALQHSAIRDCLAAIGVGQIFLDLIVAAYSQCSTCILTNDVSTASIPIKCGVKQGCPLSGLIFNLCIDPVIRAIQGDAPEHFILAFADDLVLLADSPEQLQSNIDKVYQSLSQLALFLNPTKCKTIHICGSPAAGVRNS</sequence>
<evidence type="ECO:0000313" key="5">
    <source>
        <dbReference type="Proteomes" id="UP001054837"/>
    </source>
</evidence>
<keyword evidence="1" id="KW-0479">Metal-binding</keyword>
<dbReference type="Gene3D" id="3.30.70.270">
    <property type="match status" value="1"/>
</dbReference>
<accession>A0AAV4RUV1</accession>
<dbReference type="Pfam" id="PF00078">
    <property type="entry name" value="RVT_1"/>
    <property type="match status" value="1"/>
</dbReference>